<dbReference type="AlphaFoldDB" id="A0A1F6CYX1"/>
<dbReference type="PANTHER" id="PTHR43393">
    <property type="entry name" value="CYTOKININ RIBOSIDE 5'-MONOPHOSPHATE PHOSPHORIBOHYDROLASE"/>
    <property type="match status" value="1"/>
</dbReference>
<dbReference type="InterPro" id="IPR052341">
    <property type="entry name" value="LOG_family_nucleotidases"/>
</dbReference>
<evidence type="ECO:0000313" key="1">
    <source>
        <dbReference type="EMBL" id="OGG54231.1"/>
    </source>
</evidence>
<name>A0A1F6CYX1_9BACT</name>
<organism evidence="1 2">
    <name type="scientific">Candidatus Kaiserbacteria bacterium RIFCSPHIGHO2_01_FULL_53_29</name>
    <dbReference type="NCBI Taxonomy" id="1798480"/>
    <lineage>
        <taxon>Bacteria</taxon>
        <taxon>Candidatus Kaiseribacteriota</taxon>
    </lineage>
</organism>
<dbReference type="PANTHER" id="PTHR43393:SF3">
    <property type="entry name" value="LYSINE DECARBOXYLASE-LIKE PROTEIN"/>
    <property type="match status" value="1"/>
</dbReference>
<sequence length="261" mass="28808">MPQRSVSPPTRLRSRKKTTPALAFTGKFNDTIFFMGKRNLHPNHTAPPLNFCRLPDGYGVVKIGISGAAETGACGLDAYEKAKELGREIAKQGSIITTGATTGFPMYAAMGAKDECGFSIGFSPAANEREHVETYKLPLEFMDVIVYTGFGYAGRDLLFVRSSDAMIIGCGRIGTLNEFAVAFEDRRPIGILEGTWETDEILRHVIKEAHRPNKKIVFDSDPKALVERLIEMVTKEKETTMLVYNNHDSRSASGKNQEVVL</sequence>
<dbReference type="EMBL" id="MFKT01000001">
    <property type="protein sequence ID" value="OGG54231.1"/>
    <property type="molecule type" value="Genomic_DNA"/>
</dbReference>
<dbReference type="SUPFAM" id="SSF102405">
    <property type="entry name" value="MCP/YpsA-like"/>
    <property type="match status" value="1"/>
</dbReference>
<accession>A0A1F6CYX1</accession>
<comment type="caution">
    <text evidence="1">The sequence shown here is derived from an EMBL/GenBank/DDBJ whole genome shotgun (WGS) entry which is preliminary data.</text>
</comment>
<reference evidence="1 2" key="1">
    <citation type="journal article" date="2016" name="Nat. Commun.">
        <title>Thousands of microbial genomes shed light on interconnected biogeochemical processes in an aquifer system.</title>
        <authorList>
            <person name="Anantharaman K."/>
            <person name="Brown C.T."/>
            <person name="Hug L.A."/>
            <person name="Sharon I."/>
            <person name="Castelle C.J."/>
            <person name="Probst A.J."/>
            <person name="Thomas B.C."/>
            <person name="Singh A."/>
            <person name="Wilkins M.J."/>
            <person name="Karaoz U."/>
            <person name="Brodie E.L."/>
            <person name="Williams K.H."/>
            <person name="Hubbard S.S."/>
            <person name="Banfield J.F."/>
        </authorList>
    </citation>
    <scope>NUCLEOTIDE SEQUENCE [LARGE SCALE GENOMIC DNA]</scope>
</reference>
<dbReference type="GO" id="GO:0005829">
    <property type="term" value="C:cytosol"/>
    <property type="evidence" value="ECO:0007669"/>
    <property type="project" value="TreeGrafter"/>
</dbReference>
<dbReference type="Gene3D" id="3.40.50.450">
    <property type="match status" value="1"/>
</dbReference>
<proteinExistence type="predicted"/>
<gene>
    <name evidence="1" type="ORF">A2851_01015</name>
</gene>
<protein>
    <submittedName>
        <fullName evidence="1">Uncharacterized protein</fullName>
    </submittedName>
</protein>
<dbReference type="Proteomes" id="UP000176863">
    <property type="component" value="Unassembled WGS sequence"/>
</dbReference>
<dbReference type="InterPro" id="IPR041164">
    <property type="entry name" value="LDcluster4"/>
</dbReference>
<dbReference type="STRING" id="1798480.A2851_01015"/>
<evidence type="ECO:0000313" key="2">
    <source>
        <dbReference type="Proteomes" id="UP000176863"/>
    </source>
</evidence>
<dbReference type="Pfam" id="PF18306">
    <property type="entry name" value="LDcluster4"/>
    <property type="match status" value="1"/>
</dbReference>